<dbReference type="HOGENOM" id="CLU_1987670_0_0_2"/>
<dbReference type="BioCyc" id="NEQU228908:GJB6-474-MONOMER"/>
<keyword evidence="1" id="KW-0472">Membrane</keyword>
<proteinExistence type="predicted"/>
<dbReference type="EnsemblBacteria" id="AAR39291">
    <property type="protein sequence ID" value="AAR39291"/>
    <property type="gene ID" value="NEQ448"/>
</dbReference>
<dbReference type="EMBL" id="AE017199">
    <property type="protein sequence ID" value="AAR39291.1"/>
    <property type="molecule type" value="Genomic_DNA"/>
</dbReference>
<dbReference type="Proteomes" id="UP000000578">
    <property type="component" value="Chromosome"/>
</dbReference>
<feature type="transmembrane region" description="Helical" evidence="1">
    <location>
        <begin position="12"/>
        <end position="32"/>
    </location>
</feature>
<organism evidence="2 3">
    <name type="scientific">Nanoarchaeum equitans (strain Kin4-M)</name>
    <dbReference type="NCBI Taxonomy" id="228908"/>
    <lineage>
        <taxon>Archaea</taxon>
        <taxon>Nanobdellota</taxon>
        <taxon>Candidatus Nanoarchaeia</taxon>
        <taxon>Nanoarchaeales</taxon>
        <taxon>Nanoarchaeaceae</taxon>
        <taxon>Nanoarchaeum</taxon>
    </lineage>
</organism>
<accession>Q74M87</accession>
<dbReference type="AlphaFoldDB" id="Q74M87"/>
<reference evidence="2 3" key="1">
    <citation type="journal article" date="2003" name="Proc. Natl. Acad. Sci. U.S.A.">
        <title>The genome of Nanoarchaeum equitans: insights into early archaeal evolution and derived parasitism.</title>
        <authorList>
            <person name="Waters E."/>
            <person name="Hohn M.J."/>
            <person name="Ahel I."/>
            <person name="Graham D.E."/>
            <person name="Adams M.D."/>
            <person name="Barnstead M."/>
            <person name="Beeson K.Y."/>
            <person name="Bibbs L."/>
            <person name="Bolanos R."/>
            <person name="Keller M."/>
            <person name="Kretz K."/>
            <person name="Lin X."/>
            <person name="Mathur E."/>
            <person name="Ni J."/>
            <person name="Podar M."/>
            <person name="Richardson T."/>
            <person name="Sutton G.G."/>
            <person name="Simon M."/>
            <person name="Soll D."/>
            <person name="Stetter K.O."/>
            <person name="Short J.M."/>
            <person name="Noordewier M."/>
        </authorList>
    </citation>
    <scope>NUCLEOTIDE SEQUENCE [LARGE SCALE GENOMIC DNA]</scope>
    <source>
        <strain evidence="2 3">Kin4-M</strain>
    </source>
</reference>
<dbReference type="KEGG" id="neq:NEQ448"/>
<keyword evidence="3" id="KW-1185">Reference proteome</keyword>
<keyword evidence="1" id="KW-0812">Transmembrane</keyword>
<name>Q74M87_NANEQ</name>
<sequence length="125" mass="14522">METNFLQMKAINYTIVSFVLLVTIGLALLYQLTPIFNLSKYEKKECLIDIKKFSVLGNQLNINLDYNKYCYRFDIAIKNNKKTLCTFTEVPKNVITLTLNNCNLTHGKQYILSINGKDLTTFYYP</sequence>
<protein>
    <submittedName>
        <fullName evidence="2">NEQ448</fullName>
    </submittedName>
</protein>
<gene>
    <name evidence="2" type="ordered locus">NEQ448</name>
</gene>
<evidence type="ECO:0000256" key="1">
    <source>
        <dbReference type="SAM" id="Phobius"/>
    </source>
</evidence>
<keyword evidence="1" id="KW-1133">Transmembrane helix</keyword>
<evidence type="ECO:0000313" key="3">
    <source>
        <dbReference type="Proteomes" id="UP000000578"/>
    </source>
</evidence>
<evidence type="ECO:0000313" key="2">
    <source>
        <dbReference type="EMBL" id="AAR39291.1"/>
    </source>
</evidence>